<evidence type="ECO:0000256" key="7">
    <source>
        <dbReference type="RuleBase" id="RU366065"/>
    </source>
</evidence>
<dbReference type="Gene3D" id="3.30.450.70">
    <property type="match status" value="1"/>
</dbReference>
<evidence type="ECO:0000256" key="2">
    <source>
        <dbReference type="ARBA" id="ARBA00022824"/>
    </source>
</evidence>
<accession>A0A9J6BUG5</accession>
<keyword evidence="1 7" id="KW-0813">Transport</keyword>
<dbReference type="InterPro" id="IPR007233">
    <property type="entry name" value="TRAPPC"/>
</dbReference>
<dbReference type="Pfam" id="PF04099">
    <property type="entry name" value="Sybindin"/>
    <property type="match status" value="1"/>
</dbReference>
<dbReference type="GO" id="GO:0030008">
    <property type="term" value="C:TRAPP complex"/>
    <property type="evidence" value="ECO:0007669"/>
    <property type="project" value="UniProtKB-UniRule"/>
</dbReference>
<dbReference type="GO" id="GO:0005783">
    <property type="term" value="C:endoplasmic reticulum"/>
    <property type="evidence" value="ECO:0007669"/>
    <property type="project" value="UniProtKB-SubCell"/>
</dbReference>
<comment type="caution">
    <text evidence="8">The sequence shown here is derived from an EMBL/GenBank/DDBJ whole genome shotgun (WGS) entry which is preliminary data.</text>
</comment>
<dbReference type="Proteomes" id="UP001107558">
    <property type="component" value="Chromosome 3"/>
</dbReference>
<organism evidence="8 9">
    <name type="scientific">Polypedilum vanderplanki</name>
    <name type="common">Sleeping chironomid midge</name>
    <dbReference type="NCBI Taxonomy" id="319348"/>
    <lineage>
        <taxon>Eukaryota</taxon>
        <taxon>Metazoa</taxon>
        <taxon>Ecdysozoa</taxon>
        <taxon>Arthropoda</taxon>
        <taxon>Hexapoda</taxon>
        <taxon>Insecta</taxon>
        <taxon>Pterygota</taxon>
        <taxon>Neoptera</taxon>
        <taxon>Endopterygota</taxon>
        <taxon>Diptera</taxon>
        <taxon>Nematocera</taxon>
        <taxon>Chironomoidea</taxon>
        <taxon>Chironomidae</taxon>
        <taxon>Chironominae</taxon>
        <taxon>Polypedilum</taxon>
        <taxon>Polypedilum</taxon>
    </lineage>
</organism>
<name>A0A9J6BUG5_POLVA</name>
<dbReference type="OrthoDB" id="246406at2759"/>
<dbReference type="InterPro" id="IPR011012">
    <property type="entry name" value="Longin-like_dom_sf"/>
</dbReference>
<comment type="subunit">
    <text evidence="6">Part of the multisubunit transport protein particle (TRAPP) complex. The heterodimer TRAPPC6B-TRAPPC3 interacts with TRAPPC1 likely providing a core for TRAPP complex formation.</text>
</comment>
<evidence type="ECO:0000313" key="8">
    <source>
        <dbReference type="EMBL" id="KAG5673155.1"/>
    </source>
</evidence>
<keyword evidence="9" id="KW-1185">Reference proteome</keyword>
<dbReference type="SMART" id="SM01399">
    <property type="entry name" value="Sybindin"/>
    <property type="match status" value="1"/>
</dbReference>
<sequence>MTIYNLYIFDRHGTMLYYAEWNRVKQSGITRDEESKLMYGSLYSIKSFVSKISPLDTREGFLYYKTDKYALHYFETASGLKFVINTDCSSTGVKDLLQQLYAKVFVEYTVKNPIWTPGTPINSALFKSKLDEFIKQSPIYGLKNV</sequence>
<protein>
    <recommendedName>
        <fullName evidence="7">Trafficking protein particle complex subunit</fullName>
    </recommendedName>
</protein>
<dbReference type="FunFam" id="3.30.450.70:FF:000004">
    <property type="entry name" value="Trafficking protein particle complex 1"/>
    <property type="match status" value="1"/>
</dbReference>
<comment type="similarity">
    <text evidence="5">Belongs to the TRAPP small subunits family. BET5 subfamily.</text>
</comment>
<evidence type="ECO:0000256" key="4">
    <source>
        <dbReference type="ARBA" id="ARBA00023034"/>
    </source>
</evidence>
<reference evidence="8" key="1">
    <citation type="submission" date="2021-03" db="EMBL/GenBank/DDBJ databases">
        <title>Chromosome level genome of the anhydrobiotic midge Polypedilum vanderplanki.</title>
        <authorList>
            <person name="Yoshida Y."/>
            <person name="Kikawada T."/>
            <person name="Gusev O."/>
        </authorList>
    </citation>
    <scope>NUCLEOTIDE SEQUENCE</scope>
    <source>
        <strain evidence="8">NIAS01</strain>
        <tissue evidence="8">Whole body or cell culture</tissue>
    </source>
</reference>
<dbReference type="AlphaFoldDB" id="A0A9J6BUG5"/>
<evidence type="ECO:0000256" key="5">
    <source>
        <dbReference type="ARBA" id="ARBA00038167"/>
    </source>
</evidence>
<keyword evidence="2 7" id="KW-0256">Endoplasmic reticulum</keyword>
<dbReference type="GO" id="GO:0006888">
    <property type="term" value="P:endoplasmic reticulum to Golgi vesicle-mediated transport"/>
    <property type="evidence" value="ECO:0007669"/>
    <property type="project" value="UniProtKB-UniRule"/>
</dbReference>
<dbReference type="EMBL" id="JADBJN010000003">
    <property type="protein sequence ID" value="KAG5673155.1"/>
    <property type="molecule type" value="Genomic_DNA"/>
</dbReference>
<keyword evidence="3 7" id="KW-0931">ER-Golgi transport</keyword>
<comment type="subcellular location">
    <subcellularLocation>
        <location evidence="7">Endoplasmic reticulum</location>
    </subcellularLocation>
    <subcellularLocation>
        <location evidence="7">Golgi apparatus</location>
        <location evidence="7">cis-Golgi network</location>
    </subcellularLocation>
</comment>
<proteinExistence type="inferred from homology"/>
<dbReference type="GO" id="GO:0005794">
    <property type="term" value="C:Golgi apparatus"/>
    <property type="evidence" value="ECO:0007669"/>
    <property type="project" value="UniProtKB-SubCell"/>
</dbReference>
<gene>
    <name evidence="8" type="ORF">PVAND_003223</name>
</gene>
<dbReference type="PANTHER" id="PTHR23249:SF16">
    <property type="entry name" value="TRAFFICKING PROTEIN PARTICLE COMPLEX SUBUNIT 1"/>
    <property type="match status" value="1"/>
</dbReference>
<dbReference type="SUPFAM" id="SSF64356">
    <property type="entry name" value="SNARE-like"/>
    <property type="match status" value="1"/>
</dbReference>
<evidence type="ECO:0000313" key="9">
    <source>
        <dbReference type="Proteomes" id="UP001107558"/>
    </source>
</evidence>
<evidence type="ECO:0000256" key="3">
    <source>
        <dbReference type="ARBA" id="ARBA00022892"/>
    </source>
</evidence>
<dbReference type="PANTHER" id="PTHR23249">
    <property type="entry name" value="TRAFFICKING PROTEIN PARTICLE COMPLEX SUBUNIT"/>
    <property type="match status" value="1"/>
</dbReference>
<evidence type="ECO:0000256" key="1">
    <source>
        <dbReference type="ARBA" id="ARBA00022448"/>
    </source>
</evidence>
<evidence type="ECO:0000256" key="6">
    <source>
        <dbReference type="ARBA" id="ARBA00062874"/>
    </source>
</evidence>
<keyword evidence="4 7" id="KW-0333">Golgi apparatus</keyword>
<dbReference type="CDD" id="cd14855">
    <property type="entry name" value="TRAPPC1_MUM2"/>
    <property type="match status" value="1"/>
</dbReference>